<gene>
    <name evidence="7" type="ORF">WJX74_002732</name>
</gene>
<dbReference type="Proteomes" id="UP001438707">
    <property type="component" value="Unassembled WGS sequence"/>
</dbReference>
<dbReference type="CDD" id="cd06453">
    <property type="entry name" value="SufS_like"/>
    <property type="match status" value="1"/>
</dbReference>
<dbReference type="SUPFAM" id="SSF53383">
    <property type="entry name" value="PLP-dependent transferases"/>
    <property type="match status" value="1"/>
</dbReference>
<dbReference type="PANTHER" id="PTHR43586:SF8">
    <property type="entry name" value="CYSTEINE DESULFURASE 1, CHLOROPLASTIC"/>
    <property type="match status" value="1"/>
</dbReference>
<evidence type="ECO:0000256" key="2">
    <source>
        <dbReference type="ARBA" id="ARBA00012239"/>
    </source>
</evidence>
<protein>
    <recommendedName>
        <fullName evidence="2">cysteine desulfurase</fullName>
        <ecNumber evidence="2">2.8.1.7</ecNumber>
    </recommendedName>
</protein>
<dbReference type="Gene3D" id="3.40.640.10">
    <property type="entry name" value="Type I PLP-dependent aspartate aminotransferase-like (Major domain)"/>
    <property type="match status" value="1"/>
</dbReference>
<dbReference type="AlphaFoldDB" id="A0AAW1S4E3"/>
<dbReference type="EMBL" id="JALJOS010000003">
    <property type="protein sequence ID" value="KAK9841260.1"/>
    <property type="molecule type" value="Genomic_DNA"/>
</dbReference>
<dbReference type="GO" id="GO:0030170">
    <property type="term" value="F:pyridoxal phosphate binding"/>
    <property type="evidence" value="ECO:0007669"/>
    <property type="project" value="InterPro"/>
</dbReference>
<comment type="cofactor">
    <cofactor evidence="1">
        <name>pyridoxal 5'-phosphate</name>
        <dbReference type="ChEBI" id="CHEBI:597326"/>
    </cofactor>
</comment>
<sequence>MLLPSLLPGVGLAGHGSSHTRTSLAQAGTRRLHDNRLQASTLERASTPPASGSRLGEALRQDFPVLHQQVNGQPLIYFDNAATSQKPLQVLQAMEDYYKQSNSNVHRGVHHLAGKATAAYEAAREKLAAFIGARSSREVVWTKNATEGINLVAYSWGMSNLKAGDEILCSVAEHHSNLVPWQLVAQRTGATLRHVPIKEDTQEIDMEAFHTMISPRTKLVAMVHVSNMTGAILPAQQVAEAARQVGAKVLLDCCQSTPHMPINVEQLGADWIVGSGHKMCGPTGIGFLWGRQELLDQMPPFQGGGEMIENVFLDHSTYAPAPCRFEAGTPMIAEAVGMGAAVDYLTSLGMDNVHNHERELGGYLYDRLSRVNHISMFLDQDGVAVRSGHHCTQPLHQQLSIGASSRASLYIYNTAAEVDKFIEALESTIKIFD</sequence>
<keyword evidence="3" id="KW-0808">Transferase</keyword>
<organism evidence="7 8">
    <name type="scientific">Apatococcus lobatus</name>
    <dbReference type="NCBI Taxonomy" id="904363"/>
    <lineage>
        <taxon>Eukaryota</taxon>
        <taxon>Viridiplantae</taxon>
        <taxon>Chlorophyta</taxon>
        <taxon>core chlorophytes</taxon>
        <taxon>Trebouxiophyceae</taxon>
        <taxon>Chlorellales</taxon>
        <taxon>Chlorellaceae</taxon>
        <taxon>Apatococcus</taxon>
    </lineage>
</organism>
<dbReference type="InterPro" id="IPR000192">
    <property type="entry name" value="Aminotrans_V_dom"/>
</dbReference>
<accession>A0AAW1S4E3</accession>
<dbReference type="GO" id="GO:0006534">
    <property type="term" value="P:cysteine metabolic process"/>
    <property type="evidence" value="ECO:0007669"/>
    <property type="project" value="InterPro"/>
</dbReference>
<dbReference type="Pfam" id="PF00266">
    <property type="entry name" value="Aminotran_5"/>
    <property type="match status" value="1"/>
</dbReference>
<comment type="caution">
    <text evidence="7">The sequence shown here is derived from an EMBL/GenBank/DDBJ whole genome shotgun (WGS) entry which is preliminary data.</text>
</comment>
<dbReference type="Gene3D" id="3.90.1150.10">
    <property type="entry name" value="Aspartate Aminotransferase, domain 1"/>
    <property type="match status" value="2"/>
</dbReference>
<evidence type="ECO:0000256" key="1">
    <source>
        <dbReference type="ARBA" id="ARBA00001933"/>
    </source>
</evidence>
<reference evidence="7 8" key="1">
    <citation type="journal article" date="2024" name="Nat. Commun.">
        <title>Phylogenomics reveals the evolutionary origins of lichenization in chlorophyte algae.</title>
        <authorList>
            <person name="Puginier C."/>
            <person name="Libourel C."/>
            <person name="Otte J."/>
            <person name="Skaloud P."/>
            <person name="Haon M."/>
            <person name="Grisel S."/>
            <person name="Petersen M."/>
            <person name="Berrin J.G."/>
            <person name="Delaux P.M."/>
            <person name="Dal Grande F."/>
            <person name="Keller J."/>
        </authorList>
    </citation>
    <scope>NUCLEOTIDE SEQUENCE [LARGE SCALE GENOMIC DNA]</scope>
    <source>
        <strain evidence="7 8">SAG 2145</strain>
    </source>
</reference>
<evidence type="ECO:0000313" key="8">
    <source>
        <dbReference type="Proteomes" id="UP001438707"/>
    </source>
</evidence>
<evidence type="ECO:0000259" key="6">
    <source>
        <dbReference type="Pfam" id="PF00266"/>
    </source>
</evidence>
<name>A0AAW1S4E3_9CHLO</name>
<evidence type="ECO:0000313" key="7">
    <source>
        <dbReference type="EMBL" id="KAK9841260.1"/>
    </source>
</evidence>
<feature type="domain" description="Aminotransferase class V" evidence="6">
    <location>
        <begin position="76"/>
        <end position="376"/>
    </location>
</feature>
<dbReference type="InterPro" id="IPR010970">
    <property type="entry name" value="Cys_dSase_SufS"/>
</dbReference>
<dbReference type="PANTHER" id="PTHR43586">
    <property type="entry name" value="CYSTEINE DESULFURASE"/>
    <property type="match status" value="1"/>
</dbReference>
<dbReference type="InterPro" id="IPR015421">
    <property type="entry name" value="PyrdxlP-dep_Trfase_major"/>
</dbReference>
<dbReference type="InterPro" id="IPR015424">
    <property type="entry name" value="PyrdxlP-dep_Trfase"/>
</dbReference>
<dbReference type="EC" id="2.8.1.7" evidence="2"/>
<keyword evidence="8" id="KW-1185">Reference proteome</keyword>
<proteinExistence type="predicted"/>
<comment type="catalytic activity">
    <reaction evidence="5">
        <text>(sulfur carrier)-H + L-cysteine = (sulfur carrier)-SH + L-alanine</text>
        <dbReference type="Rhea" id="RHEA:43892"/>
        <dbReference type="Rhea" id="RHEA-COMP:14737"/>
        <dbReference type="Rhea" id="RHEA-COMP:14739"/>
        <dbReference type="ChEBI" id="CHEBI:29917"/>
        <dbReference type="ChEBI" id="CHEBI:35235"/>
        <dbReference type="ChEBI" id="CHEBI:57972"/>
        <dbReference type="ChEBI" id="CHEBI:64428"/>
        <dbReference type="EC" id="2.8.1.7"/>
    </reaction>
</comment>
<evidence type="ECO:0000256" key="3">
    <source>
        <dbReference type="ARBA" id="ARBA00022679"/>
    </source>
</evidence>
<keyword evidence="4" id="KW-0663">Pyridoxal phosphate</keyword>
<dbReference type="GO" id="GO:0031071">
    <property type="term" value="F:cysteine desulfurase activity"/>
    <property type="evidence" value="ECO:0007669"/>
    <property type="project" value="UniProtKB-EC"/>
</dbReference>
<evidence type="ECO:0000256" key="4">
    <source>
        <dbReference type="ARBA" id="ARBA00022898"/>
    </source>
</evidence>
<evidence type="ECO:0000256" key="5">
    <source>
        <dbReference type="ARBA" id="ARBA00050776"/>
    </source>
</evidence>
<dbReference type="InterPro" id="IPR015422">
    <property type="entry name" value="PyrdxlP-dep_Trfase_small"/>
</dbReference>